<dbReference type="Gene3D" id="1.10.60.30">
    <property type="entry name" value="PSPTO4464-like domains"/>
    <property type="match status" value="1"/>
</dbReference>
<sequence length="43" mass="4810">MQYIGKLMRDVDPEPIREYLKVLKASRPNTSPGSTCWNAGAKS</sequence>
<reference evidence="1 2" key="1">
    <citation type="submission" date="2018-12" db="EMBL/GenBank/DDBJ databases">
        <authorList>
            <consortium name="Pathogen Informatics"/>
        </authorList>
    </citation>
    <scope>NUCLEOTIDE SEQUENCE [LARGE SCALE GENOMIC DNA]</scope>
    <source>
        <strain evidence="1 2">NCTC9695</strain>
    </source>
</reference>
<dbReference type="InterPro" id="IPR023153">
    <property type="entry name" value="DarP_sf"/>
</dbReference>
<accession>A0A447TH17</accession>
<dbReference type="InterPro" id="IPR006839">
    <property type="entry name" value="DarP"/>
</dbReference>
<evidence type="ECO:0000313" key="2">
    <source>
        <dbReference type="Proteomes" id="UP000275777"/>
    </source>
</evidence>
<proteinExistence type="predicted"/>
<organism evidence="1 2">
    <name type="scientific">Chromobacterium violaceum</name>
    <dbReference type="NCBI Taxonomy" id="536"/>
    <lineage>
        <taxon>Bacteria</taxon>
        <taxon>Pseudomonadati</taxon>
        <taxon>Pseudomonadota</taxon>
        <taxon>Betaproteobacteria</taxon>
        <taxon>Neisseriales</taxon>
        <taxon>Chromobacteriaceae</taxon>
        <taxon>Chromobacterium</taxon>
    </lineage>
</organism>
<gene>
    <name evidence="1" type="ORF">NCTC9695_04673</name>
</gene>
<name>A0A447TH17_CHRVL</name>
<evidence type="ECO:0000313" key="1">
    <source>
        <dbReference type="EMBL" id="VEB44186.1"/>
    </source>
</evidence>
<dbReference type="EMBL" id="LR134182">
    <property type="protein sequence ID" value="VEB44186.1"/>
    <property type="molecule type" value="Genomic_DNA"/>
</dbReference>
<dbReference type="Proteomes" id="UP000275777">
    <property type="component" value="Chromosome"/>
</dbReference>
<dbReference type="SUPFAM" id="SSF158710">
    <property type="entry name" value="PSPTO4464-like"/>
    <property type="match status" value="1"/>
</dbReference>
<dbReference type="Pfam" id="PF04751">
    <property type="entry name" value="DarP"/>
    <property type="match status" value="1"/>
</dbReference>
<protein>
    <submittedName>
        <fullName evidence="1">Uncharacterized protein</fullName>
    </submittedName>
</protein>
<dbReference type="AlphaFoldDB" id="A0A447TH17"/>